<feature type="compositionally biased region" description="Basic residues" evidence="1">
    <location>
        <begin position="7"/>
        <end position="16"/>
    </location>
</feature>
<dbReference type="AlphaFoldDB" id="A0A0D7ALC0"/>
<dbReference type="EMBL" id="KN881644">
    <property type="protein sequence ID" value="KIY52347.1"/>
    <property type="molecule type" value="Genomic_DNA"/>
</dbReference>
<feature type="region of interest" description="Disordered" evidence="1">
    <location>
        <begin position="1"/>
        <end position="29"/>
    </location>
</feature>
<evidence type="ECO:0000313" key="2">
    <source>
        <dbReference type="EMBL" id="KIY52347.1"/>
    </source>
</evidence>
<feature type="compositionally biased region" description="Basic and acidic residues" evidence="1">
    <location>
        <begin position="17"/>
        <end position="29"/>
    </location>
</feature>
<dbReference type="OrthoDB" id="3025143at2759"/>
<gene>
    <name evidence="2" type="ORF">FISHEDRAFT_28449</name>
</gene>
<reference evidence="2 3" key="1">
    <citation type="journal article" date="2015" name="Fungal Genet. Biol.">
        <title>Evolution of novel wood decay mechanisms in Agaricales revealed by the genome sequences of Fistulina hepatica and Cylindrobasidium torrendii.</title>
        <authorList>
            <person name="Floudas D."/>
            <person name="Held B.W."/>
            <person name="Riley R."/>
            <person name="Nagy L.G."/>
            <person name="Koehler G."/>
            <person name="Ransdell A.S."/>
            <person name="Younus H."/>
            <person name="Chow J."/>
            <person name="Chiniquy J."/>
            <person name="Lipzen A."/>
            <person name="Tritt A."/>
            <person name="Sun H."/>
            <person name="Haridas S."/>
            <person name="LaButti K."/>
            <person name="Ohm R.A."/>
            <person name="Kues U."/>
            <person name="Blanchette R.A."/>
            <person name="Grigoriev I.V."/>
            <person name="Minto R.E."/>
            <person name="Hibbett D.S."/>
        </authorList>
    </citation>
    <scope>NUCLEOTIDE SEQUENCE [LARGE SCALE GENOMIC DNA]</scope>
    <source>
        <strain evidence="2 3">ATCC 64428</strain>
    </source>
</reference>
<organism evidence="2 3">
    <name type="scientific">Fistulina hepatica ATCC 64428</name>
    <dbReference type="NCBI Taxonomy" id="1128425"/>
    <lineage>
        <taxon>Eukaryota</taxon>
        <taxon>Fungi</taxon>
        <taxon>Dikarya</taxon>
        <taxon>Basidiomycota</taxon>
        <taxon>Agaricomycotina</taxon>
        <taxon>Agaricomycetes</taxon>
        <taxon>Agaricomycetidae</taxon>
        <taxon>Agaricales</taxon>
        <taxon>Fistulinaceae</taxon>
        <taxon>Fistulina</taxon>
    </lineage>
</organism>
<protein>
    <recommendedName>
        <fullName evidence="4">Prolyl 4-hydroxylase alpha subunit domain-containing protein</fullName>
    </recommendedName>
</protein>
<evidence type="ECO:0000256" key="1">
    <source>
        <dbReference type="SAM" id="MobiDB-lite"/>
    </source>
</evidence>
<feature type="non-terminal residue" evidence="2">
    <location>
        <position position="367"/>
    </location>
</feature>
<feature type="non-terminal residue" evidence="2">
    <location>
        <position position="1"/>
    </location>
</feature>
<dbReference type="Gene3D" id="3.60.130.30">
    <property type="match status" value="1"/>
</dbReference>
<keyword evidence="3" id="KW-1185">Reference proteome</keyword>
<sequence length="367" mass="41637">QRDKQRSRMKRKRKRATQPEREPRPSVRAKYVHDVVPHPAPYRAADGPVEASAYTAARSRAIPSQELSLEDLVGPSSPYGFEEIAWDGRATVPIVDSDGRVVIVLAGQPDDVGWESVHDEVVEALRKAHAEVDWAKEKENPRGVFDSLFCGISYGGGQKHPKNLRHEDETKRVLDALNNDPAIIRIAHFGSSIFRTWAPRLHAHYDEYLERLLRWDPGLKRNFTRSVWAAIAYNFGPRTITRRHRDRGNIPYGWCCVTAIGNFDPTRGGHLVLWDLKRVIQFPPGSTIIIPSAIVEHSNTTIAPSEWRYSITQYTPGGLFRWVDQGFQTKKAMETAMTSDEQAANEERLSQRWAHGLALFSTVDELK</sequence>
<evidence type="ECO:0008006" key="4">
    <source>
        <dbReference type="Google" id="ProtNLM"/>
    </source>
</evidence>
<name>A0A0D7ALC0_9AGAR</name>
<accession>A0A0D7ALC0</accession>
<proteinExistence type="predicted"/>
<dbReference type="Proteomes" id="UP000054144">
    <property type="component" value="Unassembled WGS sequence"/>
</dbReference>
<evidence type="ECO:0000313" key="3">
    <source>
        <dbReference type="Proteomes" id="UP000054144"/>
    </source>
</evidence>